<accession>H2C2A5</accession>
<name>H2C2A5_9CREN</name>
<proteinExistence type="predicted"/>
<dbReference type="GO" id="GO:0006749">
    <property type="term" value="P:glutathione metabolic process"/>
    <property type="evidence" value="ECO:0007669"/>
    <property type="project" value="TreeGrafter"/>
</dbReference>
<dbReference type="HOGENOM" id="CLU_020413_0_0_2"/>
<keyword evidence="3" id="KW-1185">Reference proteome</keyword>
<dbReference type="EMBL" id="JH597761">
    <property type="protein sequence ID" value="EHP70376.1"/>
    <property type="molecule type" value="Genomic_DNA"/>
</dbReference>
<evidence type="ECO:0000313" key="2">
    <source>
        <dbReference type="EMBL" id="EHP70376.1"/>
    </source>
</evidence>
<dbReference type="PANTHER" id="PTHR11365">
    <property type="entry name" value="5-OXOPROLINASE RELATED"/>
    <property type="match status" value="1"/>
</dbReference>
<gene>
    <name evidence="2" type="ORF">MetMK1DRAFT_00008780</name>
</gene>
<dbReference type="Pfam" id="PF02538">
    <property type="entry name" value="Hydantoinase_B"/>
    <property type="match status" value="1"/>
</dbReference>
<evidence type="ECO:0000259" key="1">
    <source>
        <dbReference type="Pfam" id="PF02538"/>
    </source>
</evidence>
<protein>
    <submittedName>
        <fullName evidence="2">N-methylhydantoinase B/acetone carboxylase, alpha subunit</fullName>
    </submittedName>
</protein>
<dbReference type="GO" id="GO:0017168">
    <property type="term" value="F:5-oxoprolinase (ATP-hydrolyzing) activity"/>
    <property type="evidence" value="ECO:0007669"/>
    <property type="project" value="TreeGrafter"/>
</dbReference>
<dbReference type="Proteomes" id="UP000003980">
    <property type="component" value="Unassembled WGS sequence"/>
</dbReference>
<dbReference type="InterPro" id="IPR003692">
    <property type="entry name" value="Hydantoinase_B"/>
</dbReference>
<dbReference type="GO" id="GO:0005829">
    <property type="term" value="C:cytosol"/>
    <property type="evidence" value="ECO:0007669"/>
    <property type="project" value="TreeGrafter"/>
</dbReference>
<dbReference type="PANTHER" id="PTHR11365:SF23">
    <property type="entry name" value="HYPOTHETICAL 5-OXOPROLINASE (EUROFUNG)-RELATED"/>
    <property type="match status" value="1"/>
</dbReference>
<dbReference type="STRING" id="671065.MetMK1DRAFT_00008780"/>
<dbReference type="eggNOG" id="arCOG01512">
    <property type="taxonomic scope" value="Archaea"/>
</dbReference>
<dbReference type="RefSeq" id="WP_009071067.1">
    <property type="nucleotide sequence ID" value="NZ_JH597761.1"/>
</dbReference>
<organism evidence="2 3">
    <name type="scientific">Metallosphaera yellowstonensis MK1</name>
    <dbReference type="NCBI Taxonomy" id="671065"/>
    <lineage>
        <taxon>Archaea</taxon>
        <taxon>Thermoproteota</taxon>
        <taxon>Thermoprotei</taxon>
        <taxon>Sulfolobales</taxon>
        <taxon>Sulfolobaceae</taxon>
        <taxon>Metallosphaera</taxon>
    </lineage>
</organism>
<evidence type="ECO:0000313" key="3">
    <source>
        <dbReference type="Proteomes" id="UP000003980"/>
    </source>
</evidence>
<feature type="domain" description="Hydantoinase B/oxoprolinase" evidence="1">
    <location>
        <begin position="2"/>
        <end position="511"/>
    </location>
</feature>
<dbReference type="AlphaFoldDB" id="H2C2A5"/>
<sequence>MKVKWEVLSKATVFVAEEMGVALKKSALSPNIRERMDHSCAVVDVDGRIVAQAEHIPVHLGSFRVGVRNVLDYLEREGMELREGDSVLFNDPYISGTHLNDVGVLTPIFVEGKLLAYAVNKAHHVDVGGPVPGSINPSATTLFEEGFVIPPVLVERGGVPVKDVLKMIRENFKVPEYSLGDLSAQLASNRLGIQRVRQLVDKYGREMLTQGWEETLRYTERMVRKELERWPKGRYEAEDYLEWGEDFLRIKVTLEIGDKVRADFTETQEQMDGPLNAVLGVTYSSVSFAVRSMMEDVLTNDGFYSVVEVSAEEGSLVNPRKPAAVGGGNVETSQRIADVTFLALSKALPERVPAAPHGTMMNIMMGGVVRGKYWSYYETVGGGSGARPNGDGESAVHVNMSNTLNTPIEIAERQFPILFTKYMIREGSGGRGKYRGGDGIVRGFRVLYPTKLSILADRFRLGPWGLNGGERGKPGKALVSGREMPSKFTVLLREGDEVVVETPGGGGYGSPG</sequence>
<reference evidence="2 3" key="1">
    <citation type="submission" date="2012-01" db="EMBL/GenBank/DDBJ databases">
        <title>Improved High-Quality Draft sequence of Metallosphaera yellowstonensis MK1.</title>
        <authorList>
            <consortium name="US DOE Joint Genome Institute"/>
            <person name="Lucas S."/>
            <person name="Han J."/>
            <person name="Cheng J.-F."/>
            <person name="Goodwin L."/>
            <person name="Pitluck S."/>
            <person name="Peters L."/>
            <person name="Teshima H."/>
            <person name="Detter J.C."/>
            <person name="Han C."/>
            <person name="Tapia R."/>
            <person name="Land M."/>
            <person name="Hauser L."/>
            <person name="Kyrpides N."/>
            <person name="Kozubal M."/>
            <person name="Macur R.E."/>
            <person name="Jay Z."/>
            <person name="Inskeep W."/>
            <person name="Woyke T."/>
        </authorList>
    </citation>
    <scope>NUCLEOTIDE SEQUENCE [LARGE SCALE GENOMIC DNA]</scope>
    <source>
        <strain evidence="2 3">MK1</strain>
    </source>
</reference>
<dbReference type="InterPro" id="IPR045079">
    <property type="entry name" value="Oxoprolinase-like"/>
</dbReference>